<evidence type="ECO:0008006" key="3">
    <source>
        <dbReference type="Google" id="ProtNLM"/>
    </source>
</evidence>
<organism evidence="1 2">
    <name type="scientific">Psychroflexus sediminis</name>
    <dbReference type="NCBI Taxonomy" id="470826"/>
    <lineage>
        <taxon>Bacteria</taxon>
        <taxon>Pseudomonadati</taxon>
        <taxon>Bacteroidota</taxon>
        <taxon>Flavobacteriia</taxon>
        <taxon>Flavobacteriales</taxon>
        <taxon>Flavobacteriaceae</taxon>
        <taxon>Psychroflexus</taxon>
    </lineage>
</organism>
<dbReference type="Proteomes" id="UP000199296">
    <property type="component" value="Unassembled WGS sequence"/>
</dbReference>
<accession>A0A1G7XSP4</accession>
<evidence type="ECO:0000313" key="2">
    <source>
        <dbReference type="Proteomes" id="UP000199296"/>
    </source>
</evidence>
<name>A0A1G7XSP4_9FLAO</name>
<sequence>MNQKYFYFSFFLISFLSFSQNRITADILTSDDLKTLSITQTIRFKNTSDQALESIYLYNWLNAFSDKESPLAKRYAEEYVRRFHFASDYERGGTTIHSLSTEFTDSNWNLVQGHPDLIQVKLDKALPQGQSLDIHLNYTLVVPDQKFTGFGWNNRELNLKQWLISPAVYNEGWILYSHKDLNDYPLQRMDYDLFLEFPNTYIIKSSFEQSNSESHLTTYRKVELRGENLAGTTLYVKQVNDFESVQTDHVTLITNLKDSELRPEIEALILDRIVYFLEGRFGDFEFKSMVITEEDYNTSPVYGLNQLPSFIRPFPDGFQYDIKVLKTITDQYLRRSLLTDTRENQWFLDAILVKVMMDYVETYYPDVNLLGSFSNFIGVRWFHAADLKFNDRYNFIHQTTIRQNLGQPVDFPQDSLLKFNQKLSNPYKGGLGFKYLEDYLGKDIINQSLKIYFNKHRSKRSKPDDYFKILASLTDKDISWFYTNYLGSSKDIDFKIKKVKKISDSLEIKIINKTRNAMPIAVYQLKEDNILSKQWVNAFKRDTTVYLKDLGSDQIAVNYEQVIPEINPRNNYKSRGKILNKPFQFRLLEDIEDPKYNQLFITPEFTYNLYDGLALGPKLYNTSLLPKQLSFKINPKYGLTSNALVGGASIDYTHFLKEEDLFQVRYGLTGSRFSYNVDLFYRRYSGYIGMTYRPQDLRDNARHNLFVRTVNVDQDINEFVETEEPNYNIFNIRYNFSNKNLDRFFTTSIDYQISQKFSKVSSTFSFRKLFNNNRQINARFYGGLFLYNDAKDSDFFSFALDRPTDYLFDYNYYGRSEESGLFSQQFIMAEGGFKSQFDQRFADSWIASTNVSTTIWNWIFAYGDAGFFKNSGANPQFVYDSGIRLSFVEDYFELYLPVYSSKGWEIGQDNYDQRVRFIVSLDLSTIFKLFTRKWY</sequence>
<dbReference type="STRING" id="470826.SAMN04488027_109106"/>
<gene>
    <name evidence="1" type="ORF">SAMN04488027_109106</name>
</gene>
<protein>
    <recommendedName>
        <fullName evidence="3">Peptidase M1 membrane alanine aminopeptidase domain-containing protein</fullName>
    </recommendedName>
</protein>
<proteinExistence type="predicted"/>
<reference evidence="1 2" key="1">
    <citation type="submission" date="2016-10" db="EMBL/GenBank/DDBJ databases">
        <authorList>
            <person name="de Groot N.N."/>
        </authorList>
    </citation>
    <scope>NUCLEOTIDE SEQUENCE [LARGE SCALE GENOMIC DNA]</scope>
    <source>
        <strain evidence="1 2">DSM 19803</strain>
    </source>
</reference>
<dbReference type="Gene3D" id="1.10.390.10">
    <property type="entry name" value="Neutral Protease Domain 2"/>
    <property type="match status" value="1"/>
</dbReference>
<dbReference type="AlphaFoldDB" id="A0A1G7XSP4"/>
<keyword evidence="2" id="KW-1185">Reference proteome</keyword>
<dbReference type="SUPFAM" id="SSF55486">
    <property type="entry name" value="Metalloproteases ('zincins'), catalytic domain"/>
    <property type="match status" value="1"/>
</dbReference>
<dbReference type="EMBL" id="FNCW01000009">
    <property type="protein sequence ID" value="SDG87198.1"/>
    <property type="molecule type" value="Genomic_DNA"/>
</dbReference>
<dbReference type="InterPro" id="IPR027268">
    <property type="entry name" value="Peptidase_M4/M1_CTD_sf"/>
</dbReference>
<dbReference type="OrthoDB" id="9813075at2"/>
<evidence type="ECO:0000313" key="1">
    <source>
        <dbReference type="EMBL" id="SDG87198.1"/>
    </source>
</evidence>